<dbReference type="GeneTree" id="ENSGT00390000002174"/>
<feature type="transmembrane region" description="Helical" evidence="9">
    <location>
        <begin position="365"/>
        <end position="385"/>
    </location>
</feature>
<evidence type="ECO:0000256" key="5">
    <source>
        <dbReference type="ARBA" id="ARBA00022989"/>
    </source>
</evidence>
<accession>A0A4X2LDC8</accession>
<reference evidence="11" key="1">
    <citation type="submission" date="2018-12" db="EMBL/GenBank/DDBJ databases">
        <authorList>
            <person name="Yazar S."/>
        </authorList>
    </citation>
    <scope>NUCLEOTIDE SEQUENCE [LARGE SCALE GENOMIC DNA]</scope>
</reference>
<reference evidence="10" key="2">
    <citation type="submission" date="2025-08" db="UniProtKB">
        <authorList>
            <consortium name="Ensembl"/>
        </authorList>
    </citation>
    <scope>IDENTIFICATION</scope>
</reference>
<keyword evidence="5 9" id="KW-1133">Transmembrane helix</keyword>
<feature type="compositionally biased region" description="Low complexity" evidence="8">
    <location>
        <begin position="105"/>
        <end position="114"/>
    </location>
</feature>
<keyword evidence="6 9" id="KW-0472">Membrane</keyword>
<keyword evidence="11" id="KW-1185">Reference proteome</keyword>
<evidence type="ECO:0000256" key="2">
    <source>
        <dbReference type="ARBA" id="ARBA00005748"/>
    </source>
</evidence>
<dbReference type="STRING" id="29139.ENSVURP00010022919"/>
<dbReference type="GO" id="GO:0005637">
    <property type="term" value="C:nuclear inner membrane"/>
    <property type="evidence" value="ECO:0007669"/>
    <property type="project" value="UniProtKB-SubCell"/>
</dbReference>
<dbReference type="Ensembl" id="ENSVURT00010026084.1">
    <property type="protein sequence ID" value="ENSVURP00010022919.1"/>
    <property type="gene ID" value="ENSVURG00010017566.1"/>
</dbReference>
<feature type="transmembrane region" description="Helical" evidence="9">
    <location>
        <begin position="397"/>
        <end position="415"/>
    </location>
</feature>
<evidence type="ECO:0000256" key="1">
    <source>
        <dbReference type="ARBA" id="ARBA00004575"/>
    </source>
</evidence>
<gene>
    <name evidence="10" type="primary">NEMP2</name>
</gene>
<dbReference type="InterPro" id="IPR019358">
    <property type="entry name" value="NEMP_fam"/>
</dbReference>
<evidence type="ECO:0000256" key="7">
    <source>
        <dbReference type="ARBA" id="ARBA00023242"/>
    </source>
</evidence>
<evidence type="ECO:0000256" key="9">
    <source>
        <dbReference type="SAM" id="Phobius"/>
    </source>
</evidence>
<feature type="region of interest" description="Disordered" evidence="8">
    <location>
        <begin position="68"/>
        <end position="155"/>
    </location>
</feature>
<reference evidence="10" key="3">
    <citation type="submission" date="2025-09" db="UniProtKB">
        <authorList>
            <consortium name="Ensembl"/>
        </authorList>
    </citation>
    <scope>IDENTIFICATION</scope>
</reference>
<feature type="compositionally biased region" description="Low complexity" evidence="8">
    <location>
        <begin position="68"/>
        <end position="78"/>
    </location>
</feature>
<dbReference type="PANTHER" id="PTHR13598">
    <property type="entry name" value="AT07567P-RELATED"/>
    <property type="match status" value="1"/>
</dbReference>
<evidence type="ECO:0000256" key="6">
    <source>
        <dbReference type="ARBA" id="ARBA00023136"/>
    </source>
</evidence>
<protein>
    <recommendedName>
        <fullName evidence="12">Nuclear envelope integral membrane protein 2</fullName>
    </recommendedName>
</protein>
<keyword evidence="4" id="KW-0732">Signal</keyword>
<dbReference type="AlphaFoldDB" id="A0A4X2LDC8"/>
<keyword evidence="3 9" id="KW-0812">Transmembrane</keyword>
<dbReference type="OMA" id="KIMKIMH"/>
<proteinExistence type="inferred from homology"/>
<dbReference type="Proteomes" id="UP000314987">
    <property type="component" value="Unassembled WGS sequence"/>
</dbReference>
<evidence type="ECO:0000256" key="3">
    <source>
        <dbReference type="ARBA" id="ARBA00022692"/>
    </source>
</evidence>
<comment type="similarity">
    <text evidence="2">Belongs to the NEMP family.</text>
</comment>
<dbReference type="PANTHER" id="PTHR13598:SF3">
    <property type="entry name" value="NUCLEAR ENVELOPE INTEGRAL MEMBRANE PROTEIN 2"/>
    <property type="match status" value="1"/>
</dbReference>
<comment type="subcellular location">
    <subcellularLocation>
        <location evidence="1">Nucleus inner membrane</location>
        <topology evidence="1">Multi-pass membrane protein</topology>
        <orientation evidence="1">Nucleoplasmic side</orientation>
    </subcellularLocation>
</comment>
<dbReference type="Pfam" id="PF10225">
    <property type="entry name" value="NEMP"/>
    <property type="match status" value="1"/>
</dbReference>
<evidence type="ECO:0008006" key="12">
    <source>
        <dbReference type="Google" id="ProtNLM"/>
    </source>
</evidence>
<keyword evidence="7" id="KW-0539">Nucleus</keyword>
<evidence type="ECO:0000256" key="4">
    <source>
        <dbReference type="ARBA" id="ARBA00022729"/>
    </source>
</evidence>
<name>A0A4X2LDC8_VOMUR</name>
<evidence type="ECO:0000313" key="11">
    <source>
        <dbReference type="Proteomes" id="UP000314987"/>
    </source>
</evidence>
<evidence type="ECO:0000313" key="10">
    <source>
        <dbReference type="Ensembl" id="ENSVURP00010022919.1"/>
    </source>
</evidence>
<sequence length="603" mass="67686">MHAVCSPGPQRAQRCSLWDHLQSSQSLGPRHTVGALLGPLRGQRHQTSLESREAVQIPARGGKKGATAAAATAAAAKGRGQGGAGPARLSLRGAHPVAPSPASPFPSLSTSAAPDRGSCSAALEQNASLGLSGGEGGGPRRCAAPGRRMRRRSKPQLQPSLGQWLRLLWLQPLAFLPVGLVQGEEVAALSVPCKVLEEMDVIKSSQSVCYCYNQLAQMEWKYIWSTIQVKITSSDMLSIVFPIEEHNCQHPETILAFIKCTIHIFGKPKESNDITININPYKKSMCFYVKSAKKIFAYTLRVNRNIVDAKLFLVFVIGIFLFFKAKTLSRSTVFYYSAGTVLGILMTLVFFLLFMRRYIPKYSTFGALMVGCWFASFYLVCQLMEEIKWLWYENKTYILGYILTMGSISFAACYRHGPLVKERSINVLMWTLRLLSLVMVYFGVTTAQVAYAVMVLLISSQGLHYPFRAFFCMGRKVKEYYQSKRLVIKHITEEEYREQGEIETAKALQRLREFCHSADFPSWLTVSRLQSPKRFAEFVLGASHLSAEEVRAHEEQYGLGGWFLEEQLFSPGSSQEPRPQDDYLQEQEVVEMQGVYQREEEPL</sequence>
<feature type="transmembrane region" description="Helical" evidence="9">
    <location>
        <begin position="334"/>
        <end position="353"/>
    </location>
</feature>
<evidence type="ECO:0000256" key="8">
    <source>
        <dbReference type="SAM" id="MobiDB-lite"/>
    </source>
</evidence>
<organism evidence="10 11">
    <name type="scientific">Vombatus ursinus</name>
    <name type="common">Common wombat</name>
    <dbReference type="NCBI Taxonomy" id="29139"/>
    <lineage>
        <taxon>Eukaryota</taxon>
        <taxon>Metazoa</taxon>
        <taxon>Chordata</taxon>
        <taxon>Craniata</taxon>
        <taxon>Vertebrata</taxon>
        <taxon>Euteleostomi</taxon>
        <taxon>Mammalia</taxon>
        <taxon>Metatheria</taxon>
        <taxon>Diprotodontia</taxon>
        <taxon>Vombatidae</taxon>
        <taxon>Vombatus</taxon>
    </lineage>
</organism>
<feature type="transmembrane region" description="Helical" evidence="9">
    <location>
        <begin position="311"/>
        <end position="328"/>
    </location>
</feature>